<evidence type="ECO:0000313" key="3">
    <source>
        <dbReference type="EMBL" id="KAF2678425.1"/>
    </source>
</evidence>
<gene>
    <name evidence="3" type="ORF">K458DRAFT_491244</name>
</gene>
<name>A0A6G1IJV0_9PLEO</name>
<dbReference type="Proteomes" id="UP000799291">
    <property type="component" value="Unassembled WGS sequence"/>
</dbReference>
<organism evidence="3 4">
    <name type="scientific">Lentithecium fluviatile CBS 122367</name>
    <dbReference type="NCBI Taxonomy" id="1168545"/>
    <lineage>
        <taxon>Eukaryota</taxon>
        <taxon>Fungi</taxon>
        <taxon>Dikarya</taxon>
        <taxon>Ascomycota</taxon>
        <taxon>Pezizomycotina</taxon>
        <taxon>Dothideomycetes</taxon>
        <taxon>Pleosporomycetidae</taxon>
        <taxon>Pleosporales</taxon>
        <taxon>Massarineae</taxon>
        <taxon>Lentitheciaceae</taxon>
        <taxon>Lentithecium</taxon>
    </lineage>
</organism>
<accession>A0A6G1IJV0</accession>
<keyword evidence="2" id="KW-1133">Transmembrane helix</keyword>
<dbReference type="AlphaFoldDB" id="A0A6G1IJV0"/>
<feature type="compositionally biased region" description="Low complexity" evidence="1">
    <location>
        <begin position="147"/>
        <end position="189"/>
    </location>
</feature>
<evidence type="ECO:0000313" key="4">
    <source>
        <dbReference type="Proteomes" id="UP000799291"/>
    </source>
</evidence>
<keyword evidence="2" id="KW-0472">Membrane</keyword>
<keyword evidence="2" id="KW-0812">Transmembrane</keyword>
<proteinExistence type="predicted"/>
<evidence type="ECO:0008006" key="5">
    <source>
        <dbReference type="Google" id="ProtNLM"/>
    </source>
</evidence>
<feature type="transmembrane region" description="Helical" evidence="2">
    <location>
        <begin position="198"/>
        <end position="221"/>
    </location>
</feature>
<sequence>MTSLPTTYLPLTTTFTGPAECSGTPWMYQGVPTTWWKQGGDNVPSCFPPAFPFSNSRIIYSPGICPAGWSSACTRVITTDGRIQSVVSCCPRSFECASTKTPEHDWEDQFGCASPYSVNAAAWGISPSNDIVSSMYQLHVMVVDATTTSTPSATPSPSTSTPGTTRTPPSSTTPTATPTTSSAPPAVTPNNDQLTKGAIAGISIGAVVGVALLALFAYIAWKVRGKHRAEGAEPRQMVHYPEYPASPRYEAPYFNSAPGELDGAARHELKAS</sequence>
<keyword evidence="4" id="KW-1185">Reference proteome</keyword>
<dbReference type="OrthoDB" id="3563651at2759"/>
<protein>
    <recommendedName>
        <fullName evidence="5">Mid2 domain-containing protein</fullName>
    </recommendedName>
</protein>
<evidence type="ECO:0000256" key="2">
    <source>
        <dbReference type="SAM" id="Phobius"/>
    </source>
</evidence>
<feature type="region of interest" description="Disordered" evidence="1">
    <location>
        <begin position="147"/>
        <end position="190"/>
    </location>
</feature>
<dbReference type="EMBL" id="MU005612">
    <property type="protein sequence ID" value="KAF2678425.1"/>
    <property type="molecule type" value="Genomic_DNA"/>
</dbReference>
<reference evidence="3" key="1">
    <citation type="journal article" date="2020" name="Stud. Mycol.">
        <title>101 Dothideomycetes genomes: a test case for predicting lifestyles and emergence of pathogens.</title>
        <authorList>
            <person name="Haridas S."/>
            <person name="Albert R."/>
            <person name="Binder M."/>
            <person name="Bloem J."/>
            <person name="Labutti K."/>
            <person name="Salamov A."/>
            <person name="Andreopoulos B."/>
            <person name="Baker S."/>
            <person name="Barry K."/>
            <person name="Bills G."/>
            <person name="Bluhm B."/>
            <person name="Cannon C."/>
            <person name="Castanera R."/>
            <person name="Culley D."/>
            <person name="Daum C."/>
            <person name="Ezra D."/>
            <person name="Gonzalez J."/>
            <person name="Henrissat B."/>
            <person name="Kuo A."/>
            <person name="Liang C."/>
            <person name="Lipzen A."/>
            <person name="Lutzoni F."/>
            <person name="Magnuson J."/>
            <person name="Mondo S."/>
            <person name="Nolan M."/>
            <person name="Ohm R."/>
            <person name="Pangilinan J."/>
            <person name="Park H.-J."/>
            <person name="Ramirez L."/>
            <person name="Alfaro M."/>
            <person name="Sun H."/>
            <person name="Tritt A."/>
            <person name="Yoshinaga Y."/>
            <person name="Zwiers L.-H."/>
            <person name="Turgeon B."/>
            <person name="Goodwin S."/>
            <person name="Spatafora J."/>
            <person name="Crous P."/>
            <person name="Grigoriev I."/>
        </authorList>
    </citation>
    <scope>NUCLEOTIDE SEQUENCE</scope>
    <source>
        <strain evidence="3">CBS 122367</strain>
    </source>
</reference>
<evidence type="ECO:0000256" key="1">
    <source>
        <dbReference type="SAM" id="MobiDB-lite"/>
    </source>
</evidence>